<evidence type="ECO:0000313" key="2">
    <source>
        <dbReference type="EMBL" id="MBB3131336.1"/>
    </source>
</evidence>
<dbReference type="Proteomes" id="UP000517523">
    <property type="component" value="Unassembled WGS sequence"/>
</dbReference>
<feature type="transmembrane region" description="Helical" evidence="1">
    <location>
        <begin position="7"/>
        <end position="29"/>
    </location>
</feature>
<protein>
    <submittedName>
        <fullName evidence="2">Uncharacterized protein</fullName>
    </submittedName>
</protein>
<sequence>MEVKKNNLGLIFAGLMLGLFIASVNNTWYMSAFLALTYNQTDG</sequence>
<keyword evidence="1" id="KW-0812">Transmembrane</keyword>
<dbReference type="RefSeq" id="WP_281382605.1">
    <property type="nucleotide sequence ID" value="NZ_JACHXJ010000006.1"/>
</dbReference>
<evidence type="ECO:0000256" key="1">
    <source>
        <dbReference type="SAM" id="Phobius"/>
    </source>
</evidence>
<proteinExistence type="predicted"/>
<comment type="caution">
    <text evidence="2">The sequence shown here is derived from an EMBL/GenBank/DDBJ whole genome shotgun (WGS) entry which is preliminary data.</text>
</comment>
<keyword evidence="1" id="KW-0472">Membrane</keyword>
<dbReference type="EMBL" id="JACHXJ010000006">
    <property type="protein sequence ID" value="MBB3131336.1"/>
    <property type="molecule type" value="Genomic_DNA"/>
</dbReference>
<accession>A0A839TWV7</accession>
<evidence type="ECO:0000313" key="3">
    <source>
        <dbReference type="Proteomes" id="UP000517523"/>
    </source>
</evidence>
<dbReference type="AlphaFoldDB" id="A0A839TWV7"/>
<keyword evidence="1" id="KW-1133">Transmembrane helix</keyword>
<gene>
    <name evidence="2" type="ORF">FHS19_006056</name>
</gene>
<reference evidence="2 3" key="1">
    <citation type="submission" date="2020-08" db="EMBL/GenBank/DDBJ databases">
        <title>Genomic Encyclopedia of Type Strains, Phase III (KMG-III): the genomes of soil and plant-associated and newly described type strains.</title>
        <authorList>
            <person name="Whitman W."/>
        </authorList>
    </citation>
    <scope>NUCLEOTIDE SEQUENCE [LARGE SCALE GENOMIC DNA]</scope>
    <source>
        <strain evidence="2 3">CECT 5831</strain>
    </source>
</reference>
<organism evidence="2 3">
    <name type="scientific">Paenibacillus rhizosphaerae</name>
    <dbReference type="NCBI Taxonomy" id="297318"/>
    <lineage>
        <taxon>Bacteria</taxon>
        <taxon>Bacillati</taxon>
        <taxon>Bacillota</taxon>
        <taxon>Bacilli</taxon>
        <taxon>Bacillales</taxon>
        <taxon>Paenibacillaceae</taxon>
        <taxon>Paenibacillus</taxon>
    </lineage>
</organism>
<name>A0A839TWV7_9BACL</name>